<dbReference type="InterPro" id="IPR051803">
    <property type="entry name" value="TA_system_RelE-like_toxin"/>
</dbReference>
<comment type="similarity">
    <text evidence="1 3">Belongs to the RelE toxin family.</text>
</comment>
<keyword evidence="2" id="KW-1277">Toxin-antitoxin system</keyword>
<dbReference type="RefSeq" id="WP_182041951.1">
    <property type="nucleotide sequence ID" value="NZ_JACDZE010000001.1"/>
</dbReference>
<evidence type="ECO:0000313" key="4">
    <source>
        <dbReference type="EMBL" id="MBA5628348.1"/>
    </source>
</evidence>
<dbReference type="InterPro" id="IPR035093">
    <property type="entry name" value="RelE/ParE_toxin_dom_sf"/>
</dbReference>
<evidence type="ECO:0000256" key="1">
    <source>
        <dbReference type="ARBA" id="ARBA00006226"/>
    </source>
</evidence>
<keyword evidence="5" id="KW-1185">Reference proteome</keyword>
<accession>A0A838ZGF1</accession>
<dbReference type="Gene3D" id="3.30.2310.20">
    <property type="entry name" value="RelE-like"/>
    <property type="match status" value="1"/>
</dbReference>
<dbReference type="Pfam" id="PF05016">
    <property type="entry name" value="ParE_toxin"/>
    <property type="match status" value="1"/>
</dbReference>
<gene>
    <name evidence="4" type="ORF">HU137_01020</name>
</gene>
<dbReference type="PIRSF" id="PIRSF029218">
    <property type="entry name" value="ParE"/>
    <property type="match status" value="1"/>
</dbReference>
<sequence>MDKYILSKKSQEDIESIYEYGNFRFGKDVAIQYLIELKNCFENLSENPEMGKNRNEIKQGLFSFPFVSHVIFYRILQNHIRIVRVLHGSRDIQKFF</sequence>
<proteinExistence type="inferred from homology"/>
<name>A0A838ZGF1_9FLAO</name>
<comment type="caution">
    <text evidence="4">The sequence shown here is derived from an EMBL/GenBank/DDBJ whole genome shotgun (WGS) entry which is preliminary data.</text>
</comment>
<dbReference type="AlphaFoldDB" id="A0A838ZGF1"/>
<reference evidence="4 5" key="1">
    <citation type="submission" date="2020-07" db="EMBL/GenBank/DDBJ databases">
        <title>Moheibacter lacus sp. nov., a member of the family Flavobacteriaceae isolated from freshwater lake sediment.</title>
        <authorList>
            <person name="Liu Y."/>
        </authorList>
    </citation>
    <scope>NUCLEOTIDE SEQUENCE [LARGE SCALE GENOMIC DNA]</scope>
    <source>
        <strain evidence="4 5">BDHS18</strain>
    </source>
</reference>
<protein>
    <recommendedName>
        <fullName evidence="3">Toxin</fullName>
    </recommendedName>
</protein>
<evidence type="ECO:0000313" key="5">
    <source>
        <dbReference type="Proteomes" id="UP000552241"/>
    </source>
</evidence>
<evidence type="ECO:0000256" key="2">
    <source>
        <dbReference type="ARBA" id="ARBA00022649"/>
    </source>
</evidence>
<organism evidence="4 5">
    <name type="scientific">Moheibacter lacus</name>
    <dbReference type="NCBI Taxonomy" id="2745851"/>
    <lineage>
        <taxon>Bacteria</taxon>
        <taxon>Pseudomonadati</taxon>
        <taxon>Bacteroidota</taxon>
        <taxon>Flavobacteriia</taxon>
        <taxon>Flavobacteriales</taxon>
        <taxon>Weeksellaceae</taxon>
        <taxon>Moheibacter</taxon>
    </lineage>
</organism>
<dbReference type="EMBL" id="JACDZE010000001">
    <property type="protein sequence ID" value="MBA5628348.1"/>
    <property type="molecule type" value="Genomic_DNA"/>
</dbReference>
<dbReference type="InterPro" id="IPR007712">
    <property type="entry name" value="RelE/ParE_toxin"/>
</dbReference>
<evidence type="ECO:0000256" key="3">
    <source>
        <dbReference type="PIRNR" id="PIRNR029218"/>
    </source>
</evidence>
<dbReference type="Proteomes" id="UP000552241">
    <property type="component" value="Unassembled WGS sequence"/>
</dbReference>
<dbReference type="PANTHER" id="PTHR33755">
    <property type="entry name" value="TOXIN PARE1-RELATED"/>
    <property type="match status" value="1"/>
</dbReference>
<dbReference type="InterPro" id="IPR028344">
    <property type="entry name" value="ParE1/4"/>
</dbReference>
<dbReference type="PANTHER" id="PTHR33755:SF9">
    <property type="entry name" value="TOXIN PARE1"/>
    <property type="match status" value="1"/>
</dbReference>